<evidence type="ECO:0000313" key="1">
    <source>
        <dbReference type="EMBL" id="GFY64145.1"/>
    </source>
</evidence>
<dbReference type="Proteomes" id="UP000886998">
    <property type="component" value="Unassembled WGS sequence"/>
</dbReference>
<evidence type="ECO:0000313" key="2">
    <source>
        <dbReference type="Proteomes" id="UP000886998"/>
    </source>
</evidence>
<name>A0A8X7CFH3_9ARAC</name>
<gene>
    <name evidence="1" type="ORF">TNIN_16881</name>
</gene>
<reference evidence="1" key="1">
    <citation type="submission" date="2020-08" db="EMBL/GenBank/DDBJ databases">
        <title>Multicomponent nature underlies the extraordinary mechanical properties of spider dragline silk.</title>
        <authorList>
            <person name="Kono N."/>
            <person name="Nakamura H."/>
            <person name="Mori M."/>
            <person name="Yoshida Y."/>
            <person name="Ohtoshi R."/>
            <person name="Malay A.D."/>
            <person name="Moran D.A.P."/>
            <person name="Tomita M."/>
            <person name="Numata K."/>
            <person name="Arakawa K."/>
        </authorList>
    </citation>
    <scope>NUCLEOTIDE SEQUENCE</scope>
</reference>
<protein>
    <submittedName>
        <fullName evidence="1">Uncharacterized protein</fullName>
    </submittedName>
</protein>
<dbReference type="EMBL" id="BMAV01015100">
    <property type="protein sequence ID" value="GFY64145.1"/>
    <property type="molecule type" value="Genomic_DNA"/>
</dbReference>
<organism evidence="1 2">
    <name type="scientific">Trichonephila inaurata madagascariensis</name>
    <dbReference type="NCBI Taxonomy" id="2747483"/>
    <lineage>
        <taxon>Eukaryota</taxon>
        <taxon>Metazoa</taxon>
        <taxon>Ecdysozoa</taxon>
        <taxon>Arthropoda</taxon>
        <taxon>Chelicerata</taxon>
        <taxon>Arachnida</taxon>
        <taxon>Araneae</taxon>
        <taxon>Araneomorphae</taxon>
        <taxon>Entelegynae</taxon>
        <taxon>Araneoidea</taxon>
        <taxon>Nephilidae</taxon>
        <taxon>Trichonephila</taxon>
        <taxon>Trichonephila inaurata</taxon>
    </lineage>
</organism>
<comment type="caution">
    <text evidence="1">The sequence shown here is derived from an EMBL/GenBank/DDBJ whole genome shotgun (WGS) entry which is preliminary data.</text>
</comment>
<proteinExistence type="predicted"/>
<dbReference type="AlphaFoldDB" id="A0A8X7CFH3"/>
<sequence>MLTGFRATAPVLQTLIDPLLSQGTTQVEKYRFYPPSARQILLSNTFSSHFGALTCTLRLRTRSRDVRDIQTRSIPLRDTERA</sequence>
<keyword evidence="2" id="KW-1185">Reference proteome</keyword>
<accession>A0A8X7CFH3</accession>